<dbReference type="HOGENOM" id="CLU_2543514_0_0_1"/>
<name>A0A067P1I0_PLEO1</name>
<reference evidence="2" key="1">
    <citation type="journal article" date="2014" name="Proc. Natl. Acad. Sci. U.S.A.">
        <title>Extensive sampling of basidiomycete genomes demonstrates inadequacy of the white-rot/brown-rot paradigm for wood decay fungi.</title>
        <authorList>
            <person name="Riley R."/>
            <person name="Salamov A.A."/>
            <person name="Brown D.W."/>
            <person name="Nagy L.G."/>
            <person name="Floudas D."/>
            <person name="Held B.W."/>
            <person name="Levasseur A."/>
            <person name="Lombard V."/>
            <person name="Morin E."/>
            <person name="Otillar R."/>
            <person name="Lindquist E.A."/>
            <person name="Sun H."/>
            <person name="LaButti K.M."/>
            <person name="Schmutz J."/>
            <person name="Jabbour D."/>
            <person name="Luo H."/>
            <person name="Baker S.E."/>
            <person name="Pisabarro A.G."/>
            <person name="Walton J.D."/>
            <person name="Blanchette R.A."/>
            <person name="Henrissat B."/>
            <person name="Martin F."/>
            <person name="Cullen D."/>
            <person name="Hibbett D.S."/>
            <person name="Grigoriev I.V."/>
        </authorList>
    </citation>
    <scope>NUCLEOTIDE SEQUENCE [LARGE SCALE GENOMIC DNA]</scope>
    <source>
        <strain evidence="2">PC15</strain>
    </source>
</reference>
<evidence type="ECO:0000313" key="2">
    <source>
        <dbReference type="Proteomes" id="UP000027073"/>
    </source>
</evidence>
<dbReference type="EMBL" id="KL198004">
    <property type="protein sequence ID" value="KDQ34183.1"/>
    <property type="molecule type" value="Genomic_DNA"/>
</dbReference>
<evidence type="ECO:0000313" key="1">
    <source>
        <dbReference type="EMBL" id="KDQ34183.1"/>
    </source>
</evidence>
<protein>
    <submittedName>
        <fullName evidence="1">Uncharacterized protein</fullName>
    </submittedName>
</protein>
<sequence>MPPEVADLQTTEMGNTRGPAPYTIFDGFIYTVEDHTSTSRADGNVSNSSSTPLIAGLVGGPVSATLIAGIESSVMLLLGFVDQ</sequence>
<organism evidence="1 2">
    <name type="scientific">Pleurotus ostreatus (strain PC15)</name>
    <name type="common">Oyster mushroom</name>
    <dbReference type="NCBI Taxonomy" id="1137138"/>
    <lineage>
        <taxon>Eukaryota</taxon>
        <taxon>Fungi</taxon>
        <taxon>Dikarya</taxon>
        <taxon>Basidiomycota</taxon>
        <taxon>Agaricomycotina</taxon>
        <taxon>Agaricomycetes</taxon>
        <taxon>Agaricomycetidae</taxon>
        <taxon>Agaricales</taxon>
        <taxon>Pleurotineae</taxon>
        <taxon>Pleurotaceae</taxon>
        <taxon>Pleurotus</taxon>
    </lineage>
</organism>
<dbReference type="InParanoid" id="A0A067P1I0"/>
<proteinExistence type="predicted"/>
<accession>A0A067P1I0</accession>
<dbReference type="VEuPathDB" id="FungiDB:PLEOSDRAFT_152193"/>
<dbReference type="AlphaFoldDB" id="A0A067P1I0"/>
<dbReference type="Proteomes" id="UP000027073">
    <property type="component" value="Unassembled WGS sequence"/>
</dbReference>
<gene>
    <name evidence="1" type="ORF">PLEOSDRAFT_152193</name>
</gene>